<reference evidence="1 2" key="1">
    <citation type="submission" date="2017-08" db="EMBL/GenBank/DDBJ databases">
        <title>Halomonas alkalisoli sp. nov., isolated from saline alkaline soil.</title>
        <authorList>
            <person name="Wang D."/>
            <person name="Zhang G."/>
        </authorList>
    </citation>
    <scope>NUCLEOTIDE SEQUENCE [LARGE SCALE GENOMIC DNA]</scope>
    <source>
        <strain evidence="1 2">WRN001</strain>
    </source>
</reference>
<name>A0A2A2F2P5_9GAMM</name>
<comment type="caution">
    <text evidence="1">The sequence shown here is derived from an EMBL/GenBank/DDBJ whole genome shotgun (WGS) entry which is preliminary data.</text>
</comment>
<protein>
    <submittedName>
        <fullName evidence="1">Uncharacterized protein</fullName>
    </submittedName>
</protein>
<organism evidence="1 2">
    <name type="scientific">Halomonas salipaludis</name>
    <dbReference type="NCBI Taxonomy" id="2032625"/>
    <lineage>
        <taxon>Bacteria</taxon>
        <taxon>Pseudomonadati</taxon>
        <taxon>Pseudomonadota</taxon>
        <taxon>Gammaproteobacteria</taxon>
        <taxon>Oceanospirillales</taxon>
        <taxon>Halomonadaceae</taxon>
        <taxon>Halomonas</taxon>
    </lineage>
</organism>
<dbReference type="RefSeq" id="WP_095619211.1">
    <property type="nucleotide sequence ID" value="NZ_NSKB01000001.1"/>
</dbReference>
<evidence type="ECO:0000313" key="1">
    <source>
        <dbReference type="EMBL" id="PAU79198.1"/>
    </source>
</evidence>
<dbReference type="Proteomes" id="UP000217771">
    <property type="component" value="Unassembled WGS sequence"/>
</dbReference>
<sequence>MHGTELAEKLEALLASGVTYKAIAERAGCDASTIYRIRSGAITNPLYSTGRAIDEMHAELKPRAA</sequence>
<dbReference type="AlphaFoldDB" id="A0A2A2F2P5"/>
<dbReference type="EMBL" id="NSKB01000001">
    <property type="protein sequence ID" value="PAU79198.1"/>
    <property type="molecule type" value="Genomic_DNA"/>
</dbReference>
<proteinExistence type="predicted"/>
<evidence type="ECO:0000313" key="2">
    <source>
        <dbReference type="Proteomes" id="UP000217771"/>
    </source>
</evidence>
<dbReference type="OrthoDB" id="7025802at2"/>
<dbReference type="Gene3D" id="1.10.10.60">
    <property type="entry name" value="Homeodomain-like"/>
    <property type="match status" value="1"/>
</dbReference>
<gene>
    <name evidence="1" type="ORF">CK498_02185</name>
</gene>
<keyword evidence="2" id="KW-1185">Reference proteome</keyword>
<accession>A0A2A2F2P5</accession>